<dbReference type="Proteomes" id="UP000674179">
    <property type="component" value="Chromosome 28"/>
</dbReference>
<gene>
    <name evidence="2" type="ORF">CUR178_04440</name>
</gene>
<dbReference type="KEGG" id="lenr:94171658"/>
<comment type="caution">
    <text evidence="2">The sequence shown here is derived from an EMBL/GenBank/DDBJ whole genome shotgun (WGS) entry which is preliminary data.</text>
</comment>
<feature type="compositionally biased region" description="Basic and acidic residues" evidence="1">
    <location>
        <begin position="97"/>
        <end position="111"/>
    </location>
</feature>
<keyword evidence="3" id="KW-1185">Reference proteome</keyword>
<reference evidence="2 3" key="1">
    <citation type="submission" date="2021-02" db="EMBL/GenBank/DDBJ databases">
        <title>Leishmania (Mundinia) enrietti genome sequencing and assembly.</title>
        <authorList>
            <person name="Almutairi H."/>
            <person name="Gatherer D."/>
        </authorList>
    </citation>
    <scope>NUCLEOTIDE SEQUENCE [LARGE SCALE GENOMIC DNA]</scope>
    <source>
        <strain evidence="2">CUR178</strain>
    </source>
</reference>
<accession>A0A836GZX5</accession>
<evidence type="ECO:0000313" key="2">
    <source>
        <dbReference type="EMBL" id="KAG5474990.1"/>
    </source>
</evidence>
<dbReference type="AlphaFoldDB" id="A0A836GZX5"/>
<evidence type="ECO:0000313" key="3">
    <source>
        <dbReference type="Proteomes" id="UP000674179"/>
    </source>
</evidence>
<dbReference type="GeneID" id="94171658"/>
<feature type="region of interest" description="Disordered" evidence="1">
    <location>
        <begin position="54"/>
        <end position="116"/>
    </location>
</feature>
<name>A0A836GZX5_LEIEN</name>
<protein>
    <submittedName>
        <fullName evidence="2">Uncharacterized protein</fullName>
    </submittedName>
</protein>
<feature type="compositionally biased region" description="Low complexity" evidence="1">
    <location>
        <begin position="81"/>
        <end position="91"/>
    </location>
</feature>
<dbReference type="EMBL" id="JAFHKP010000028">
    <property type="protein sequence ID" value="KAG5474990.1"/>
    <property type="molecule type" value="Genomic_DNA"/>
</dbReference>
<organism evidence="2 3">
    <name type="scientific">Leishmania enriettii</name>
    <dbReference type="NCBI Taxonomy" id="5663"/>
    <lineage>
        <taxon>Eukaryota</taxon>
        <taxon>Discoba</taxon>
        <taxon>Euglenozoa</taxon>
        <taxon>Kinetoplastea</taxon>
        <taxon>Metakinetoplastina</taxon>
        <taxon>Trypanosomatida</taxon>
        <taxon>Trypanosomatidae</taxon>
        <taxon>Leishmaniinae</taxon>
        <taxon>Leishmania</taxon>
    </lineage>
</organism>
<sequence>MNELEHFVASTHGSRCDIMRYMQQLRDLDERIEYHLAHLRYIAAERVAYQAAQARGTHSDRRGGRGWAGVSRGSRGRGSRTRGVGRTSVSSAATLRAYHEDDVDASPKAEDGVDGDDEDAVAAAYVAELQRQFAWHETCVQRQCHERDAVAAELVERCCEVRLSMASRLANFASVADVSVTELSG</sequence>
<dbReference type="RefSeq" id="XP_067691519.1">
    <property type="nucleotide sequence ID" value="XM_067836148.1"/>
</dbReference>
<proteinExistence type="predicted"/>
<evidence type="ECO:0000256" key="1">
    <source>
        <dbReference type="SAM" id="MobiDB-lite"/>
    </source>
</evidence>
<dbReference type="OrthoDB" id="273320at2759"/>